<protein>
    <recommendedName>
        <fullName evidence="4">Integral membrane protein</fullName>
    </recommendedName>
</protein>
<reference evidence="2 3" key="1">
    <citation type="submission" date="2024-06" db="EMBL/GenBank/DDBJ databases">
        <title>The Natural Products Discovery Center: Release of the First 8490 Sequenced Strains for Exploring Actinobacteria Biosynthetic Diversity.</title>
        <authorList>
            <person name="Kalkreuter E."/>
            <person name="Kautsar S.A."/>
            <person name="Yang D."/>
            <person name="Bader C.D."/>
            <person name="Teijaro C.N."/>
            <person name="Fluegel L."/>
            <person name="Davis C.M."/>
            <person name="Simpson J.R."/>
            <person name="Lauterbach L."/>
            <person name="Steele A.D."/>
            <person name="Gui C."/>
            <person name="Meng S."/>
            <person name="Li G."/>
            <person name="Viehrig K."/>
            <person name="Ye F."/>
            <person name="Su P."/>
            <person name="Kiefer A.F."/>
            <person name="Nichols A."/>
            <person name="Cepeda A.J."/>
            <person name="Yan W."/>
            <person name="Fan B."/>
            <person name="Jiang Y."/>
            <person name="Adhikari A."/>
            <person name="Zheng C.-J."/>
            <person name="Schuster L."/>
            <person name="Cowan T.M."/>
            <person name="Smanski M.J."/>
            <person name="Chevrette M.G."/>
            <person name="De Carvalho L.P.S."/>
            <person name="Shen B."/>
        </authorList>
    </citation>
    <scope>NUCLEOTIDE SEQUENCE [LARGE SCALE GENOMIC DNA]</scope>
    <source>
        <strain evidence="2 3">NPDC053791</strain>
    </source>
</reference>
<evidence type="ECO:0000313" key="3">
    <source>
        <dbReference type="Proteomes" id="UP001552479"/>
    </source>
</evidence>
<dbReference type="Proteomes" id="UP001552479">
    <property type="component" value="Unassembled WGS sequence"/>
</dbReference>
<gene>
    <name evidence="2" type="ORF">AB0L03_08650</name>
</gene>
<name>A0ABV3IQZ1_9ACTN</name>
<evidence type="ECO:0000256" key="1">
    <source>
        <dbReference type="SAM" id="Phobius"/>
    </source>
</evidence>
<feature type="transmembrane region" description="Helical" evidence="1">
    <location>
        <begin position="173"/>
        <end position="191"/>
    </location>
</feature>
<accession>A0ABV3IQZ1</accession>
<keyword evidence="3" id="KW-1185">Reference proteome</keyword>
<keyword evidence="1" id="KW-0472">Membrane</keyword>
<organism evidence="2 3">
    <name type="scientific">Streptomyces roseoverticillatus</name>
    <dbReference type="NCBI Taxonomy" id="66429"/>
    <lineage>
        <taxon>Bacteria</taxon>
        <taxon>Bacillati</taxon>
        <taxon>Actinomycetota</taxon>
        <taxon>Actinomycetes</taxon>
        <taxon>Kitasatosporales</taxon>
        <taxon>Streptomycetaceae</taxon>
        <taxon>Streptomyces</taxon>
    </lineage>
</organism>
<dbReference type="EMBL" id="JBFASG010000006">
    <property type="protein sequence ID" value="MEV4922906.1"/>
    <property type="molecule type" value="Genomic_DNA"/>
</dbReference>
<keyword evidence="1" id="KW-1133">Transmembrane helix</keyword>
<feature type="transmembrane region" description="Helical" evidence="1">
    <location>
        <begin position="203"/>
        <end position="227"/>
    </location>
</feature>
<evidence type="ECO:0008006" key="4">
    <source>
        <dbReference type="Google" id="ProtNLM"/>
    </source>
</evidence>
<feature type="transmembrane region" description="Helical" evidence="1">
    <location>
        <begin position="103"/>
        <end position="123"/>
    </location>
</feature>
<feature type="transmembrane region" description="Helical" evidence="1">
    <location>
        <begin position="29"/>
        <end position="51"/>
    </location>
</feature>
<keyword evidence="1" id="KW-0812">Transmembrane</keyword>
<feature type="transmembrane region" description="Helical" evidence="1">
    <location>
        <begin position="63"/>
        <end position="91"/>
    </location>
</feature>
<sequence length="243" mass="25288">MLAGFDVAAISFLLGRERATRRGGLDPHAGIITLLTSLVGLVAAAFLYGVAAALRGDEARAAAMVLTVGMVAAVAMSGLFLGLVLLIVVALPRGTSVLVARGVILVLPLLETVYVAVSVLDVLRIGHDDSAAERLTRGILVGAIGAALALGIALQAKWDKLLPCRRLVKETRFAGFSLVMVFFGILLFLLCMYGGRESRRSGVAAIGVGVVWTVFVVIFAVAVRVMAQAEPGAGPKPRLTPSS</sequence>
<comment type="caution">
    <text evidence="2">The sequence shown here is derived from an EMBL/GenBank/DDBJ whole genome shotgun (WGS) entry which is preliminary data.</text>
</comment>
<dbReference type="RefSeq" id="WP_366087355.1">
    <property type="nucleotide sequence ID" value="NZ_JBFASG010000006.1"/>
</dbReference>
<evidence type="ECO:0000313" key="2">
    <source>
        <dbReference type="EMBL" id="MEV4922906.1"/>
    </source>
</evidence>
<feature type="transmembrane region" description="Helical" evidence="1">
    <location>
        <begin position="135"/>
        <end position="153"/>
    </location>
</feature>
<proteinExistence type="predicted"/>